<organism evidence="1 2">
    <name type="scientific">Flavobacterium plurextorum</name>
    <dbReference type="NCBI Taxonomy" id="1114867"/>
    <lineage>
        <taxon>Bacteria</taxon>
        <taxon>Pseudomonadati</taxon>
        <taxon>Bacteroidota</taxon>
        <taxon>Flavobacteriia</taxon>
        <taxon>Flavobacteriales</taxon>
        <taxon>Flavobacteriaceae</taxon>
        <taxon>Flavobacterium</taxon>
    </lineage>
</organism>
<proteinExistence type="predicted"/>
<evidence type="ECO:0000313" key="1">
    <source>
        <dbReference type="EMBL" id="OXB10182.1"/>
    </source>
</evidence>
<reference evidence="1 2" key="1">
    <citation type="submission" date="2016-11" db="EMBL/GenBank/DDBJ databases">
        <title>Whole genomes of Flavobacteriaceae.</title>
        <authorList>
            <person name="Stine C."/>
            <person name="Li C."/>
            <person name="Tadesse D."/>
        </authorList>
    </citation>
    <scope>NUCLEOTIDE SEQUENCE [LARGE SCALE GENOMIC DNA]</scope>
    <source>
        <strain evidence="1 2">CCUG 60112</strain>
    </source>
</reference>
<dbReference type="Proteomes" id="UP000198381">
    <property type="component" value="Unassembled WGS sequence"/>
</dbReference>
<name>A0ABX4CXU2_9FLAO</name>
<dbReference type="EMBL" id="MUHD01000006">
    <property type="protein sequence ID" value="OXB10182.1"/>
    <property type="molecule type" value="Genomic_DNA"/>
</dbReference>
<gene>
    <name evidence="1" type="ORF">B0A81_04000</name>
</gene>
<accession>A0ABX4CXU2</accession>
<dbReference type="RefSeq" id="WP_089056817.1">
    <property type="nucleotide sequence ID" value="NZ_MUHD01000006.1"/>
</dbReference>
<sequence>MSYAQVIRQIQKIMNNCGDPVILTMTGEQIMSESGQMSIEIERVLIKRQNNCCVIPPPNPTCNDNPDDKYWVNRIRISPSLADDYSKNYPLRDEEMKDLICTKTFLFGCY</sequence>
<keyword evidence="2" id="KW-1185">Reference proteome</keyword>
<comment type="caution">
    <text evidence="1">The sequence shown here is derived from an EMBL/GenBank/DDBJ whole genome shotgun (WGS) entry which is preliminary data.</text>
</comment>
<evidence type="ECO:0000313" key="2">
    <source>
        <dbReference type="Proteomes" id="UP000198381"/>
    </source>
</evidence>
<protein>
    <submittedName>
        <fullName evidence="1">Uncharacterized protein</fullName>
    </submittedName>
</protein>